<dbReference type="InterPro" id="IPR058705">
    <property type="entry name" value="A_ENA"/>
</dbReference>
<dbReference type="InterPro" id="IPR008160">
    <property type="entry name" value="Collagen"/>
</dbReference>
<protein>
    <recommendedName>
        <fullName evidence="4">Collagen-like protein</fullName>
    </recommendedName>
</protein>
<evidence type="ECO:0000313" key="3">
    <source>
        <dbReference type="Proteomes" id="UP000773462"/>
    </source>
</evidence>
<proteinExistence type="predicted"/>
<reference evidence="2 3" key="1">
    <citation type="submission" date="2021-03" db="EMBL/GenBank/DDBJ databases">
        <title>Genomic Encyclopedia of Type Strains, Phase IV (KMG-IV): sequencing the most valuable type-strain genomes for metagenomic binning, comparative biology and taxonomic classification.</title>
        <authorList>
            <person name="Goeker M."/>
        </authorList>
    </citation>
    <scope>NUCLEOTIDE SEQUENCE [LARGE SCALE GENOMIC DNA]</scope>
    <source>
        <strain evidence="2 3">DSM 101953</strain>
    </source>
</reference>
<dbReference type="EMBL" id="JAGGLV010000004">
    <property type="protein sequence ID" value="MBP2111680.1"/>
    <property type="molecule type" value="Genomic_DNA"/>
</dbReference>
<dbReference type="PANTHER" id="PTHR24023:SF1095">
    <property type="entry name" value="EGF-LIKE DOMAIN-CONTAINING PROTEIN"/>
    <property type="match status" value="1"/>
</dbReference>
<evidence type="ECO:0000313" key="2">
    <source>
        <dbReference type="EMBL" id="MBP2111680.1"/>
    </source>
</evidence>
<dbReference type="Pfam" id="PF01391">
    <property type="entry name" value="Collagen"/>
    <property type="match status" value="1"/>
</dbReference>
<evidence type="ECO:0008006" key="4">
    <source>
        <dbReference type="Google" id="ProtNLM"/>
    </source>
</evidence>
<comment type="caution">
    <text evidence="2">The sequence shown here is derived from an EMBL/GenBank/DDBJ whole genome shotgun (WGS) entry which is preliminary data.</text>
</comment>
<dbReference type="Proteomes" id="UP000773462">
    <property type="component" value="Unassembled WGS sequence"/>
</dbReference>
<sequence length="398" mass="39000">MSQANLPNITPTISIARDDAVNLLLSSIAMEELGLSHIINAEGEKLQYILGTLPGVTAPEATIGDVLAMNESVRNMMRDIVKKEFILTNKLETVLNASIMVGPTGATGATGNPGGPPGPQGEQGIQGIQGPIGITGETGVTGATGLTGDTGATGFTGLTGETGATGATGLTGLTGETGLTGLTGETGETGATGLTGLTGLTGETGATGLTGETGLTGATGLTGLTGVTGETGATGFTGLTGETGATGFTGVAFFADYNSAASDEAQVGGGPGTPEAVQWGIQGPQSGAITVAGALNQFFILPVDSTILVQYYVNAQYPGPAPVIFQLYNTDLAGNLLTGIAGSIGTSPLGGDAIVNVAGGAIVDVTTAQGVALVNLSDEPVGDGAGTFSANIQLVRIN</sequence>
<name>A0ABS4NNS6_9BACL</name>
<feature type="region of interest" description="Disordered" evidence="1">
    <location>
        <begin position="105"/>
        <end position="227"/>
    </location>
</feature>
<feature type="compositionally biased region" description="Low complexity" evidence="1">
    <location>
        <begin position="120"/>
        <end position="227"/>
    </location>
</feature>
<dbReference type="PANTHER" id="PTHR24023">
    <property type="entry name" value="COLLAGEN ALPHA"/>
    <property type="match status" value="1"/>
</dbReference>
<organism evidence="2 3">
    <name type="scientific">Paenibacillus silagei</name>
    <dbReference type="NCBI Taxonomy" id="1670801"/>
    <lineage>
        <taxon>Bacteria</taxon>
        <taxon>Bacillati</taxon>
        <taxon>Bacillota</taxon>
        <taxon>Bacilli</taxon>
        <taxon>Bacillales</taxon>
        <taxon>Paenibacillaceae</taxon>
        <taxon>Paenibacillus</taxon>
    </lineage>
</organism>
<dbReference type="Pfam" id="PF26595">
    <property type="entry name" value="A_ENA"/>
    <property type="match status" value="1"/>
</dbReference>
<gene>
    <name evidence="2" type="ORF">J2Z70_001821</name>
</gene>
<accession>A0ABS4NNS6</accession>
<dbReference type="RefSeq" id="WP_425355105.1">
    <property type="nucleotide sequence ID" value="NZ_JAGGLV010000004.1"/>
</dbReference>
<dbReference type="InterPro" id="IPR050149">
    <property type="entry name" value="Collagen_superfamily"/>
</dbReference>
<keyword evidence="3" id="KW-1185">Reference proteome</keyword>
<evidence type="ECO:0000256" key="1">
    <source>
        <dbReference type="SAM" id="MobiDB-lite"/>
    </source>
</evidence>